<dbReference type="PROSITE" id="PS50110">
    <property type="entry name" value="RESPONSE_REGULATORY"/>
    <property type="match status" value="1"/>
</dbReference>
<evidence type="ECO:0000256" key="6">
    <source>
        <dbReference type="PROSITE-ProRule" id="PRU00169"/>
    </source>
</evidence>
<evidence type="ECO:0000256" key="2">
    <source>
        <dbReference type="ARBA" id="ARBA00023015"/>
    </source>
</evidence>
<keyword evidence="3 7" id="KW-0238">DNA-binding</keyword>
<dbReference type="SUPFAM" id="SSF46894">
    <property type="entry name" value="C-terminal effector domain of the bipartite response regulators"/>
    <property type="match status" value="1"/>
</dbReference>
<name>A0ABV1G4Y5_9FIRM</name>
<evidence type="ECO:0000256" key="3">
    <source>
        <dbReference type="ARBA" id="ARBA00023125"/>
    </source>
</evidence>
<evidence type="ECO:0000256" key="1">
    <source>
        <dbReference type="ARBA" id="ARBA00018672"/>
    </source>
</evidence>
<dbReference type="EMBL" id="JBBMFF010000158">
    <property type="protein sequence ID" value="MEQ2510451.1"/>
    <property type="molecule type" value="Genomic_DNA"/>
</dbReference>
<dbReference type="SMART" id="SM00448">
    <property type="entry name" value="REC"/>
    <property type="match status" value="1"/>
</dbReference>
<dbReference type="Gene3D" id="3.40.50.2300">
    <property type="match status" value="1"/>
</dbReference>
<dbReference type="CDD" id="cd00383">
    <property type="entry name" value="trans_reg_C"/>
    <property type="match status" value="1"/>
</dbReference>
<feature type="DNA-binding region" description="OmpR/PhoB-type" evidence="7">
    <location>
        <begin position="123"/>
        <end position="223"/>
    </location>
</feature>
<keyword evidence="6" id="KW-0597">Phosphoprotein</keyword>
<evidence type="ECO:0000259" key="9">
    <source>
        <dbReference type="PROSITE" id="PS51755"/>
    </source>
</evidence>
<reference evidence="10 11" key="1">
    <citation type="submission" date="2024-03" db="EMBL/GenBank/DDBJ databases">
        <title>Human intestinal bacterial collection.</title>
        <authorList>
            <person name="Pauvert C."/>
            <person name="Hitch T.C.A."/>
            <person name="Clavel T."/>
        </authorList>
    </citation>
    <scope>NUCLEOTIDE SEQUENCE [LARGE SCALE GENOMIC DNA]</scope>
    <source>
        <strain evidence="10 11">CLA-AA-H192</strain>
    </source>
</reference>
<dbReference type="InterPro" id="IPR001789">
    <property type="entry name" value="Sig_transdc_resp-reg_receiver"/>
</dbReference>
<dbReference type="Pfam" id="PF00072">
    <property type="entry name" value="Response_reg"/>
    <property type="match status" value="1"/>
</dbReference>
<dbReference type="PANTHER" id="PTHR48111">
    <property type="entry name" value="REGULATOR OF RPOS"/>
    <property type="match status" value="1"/>
</dbReference>
<dbReference type="Gene3D" id="1.10.10.10">
    <property type="entry name" value="Winged helix-like DNA-binding domain superfamily/Winged helix DNA-binding domain"/>
    <property type="match status" value="1"/>
</dbReference>
<evidence type="ECO:0000256" key="5">
    <source>
        <dbReference type="ARBA" id="ARBA00024867"/>
    </source>
</evidence>
<evidence type="ECO:0000313" key="11">
    <source>
        <dbReference type="Proteomes" id="UP001491552"/>
    </source>
</evidence>
<feature type="domain" description="OmpR/PhoB-type" evidence="9">
    <location>
        <begin position="123"/>
        <end position="223"/>
    </location>
</feature>
<keyword evidence="11" id="KW-1185">Reference proteome</keyword>
<evidence type="ECO:0000256" key="7">
    <source>
        <dbReference type="PROSITE-ProRule" id="PRU01091"/>
    </source>
</evidence>
<feature type="domain" description="Response regulatory" evidence="8">
    <location>
        <begin position="3"/>
        <end position="116"/>
    </location>
</feature>
<evidence type="ECO:0000256" key="4">
    <source>
        <dbReference type="ARBA" id="ARBA00023163"/>
    </source>
</evidence>
<dbReference type="RefSeq" id="WP_349135123.1">
    <property type="nucleotide sequence ID" value="NZ_JBBMFF010000158.1"/>
</dbReference>
<keyword evidence="2" id="KW-0805">Transcription regulation</keyword>
<dbReference type="SMART" id="SM00862">
    <property type="entry name" value="Trans_reg_C"/>
    <property type="match status" value="1"/>
</dbReference>
<dbReference type="Proteomes" id="UP001491552">
    <property type="component" value="Unassembled WGS sequence"/>
</dbReference>
<feature type="modified residue" description="4-aspartylphosphate" evidence="6">
    <location>
        <position position="52"/>
    </location>
</feature>
<accession>A0ABV1G4Y5</accession>
<dbReference type="Pfam" id="PF00486">
    <property type="entry name" value="Trans_reg_C"/>
    <property type="match status" value="1"/>
</dbReference>
<comment type="function">
    <text evidence="5">May play the central regulatory role in sporulation. It may be an element of the effector pathway responsible for the activation of sporulation genes in response to nutritional stress. Spo0A may act in concert with spo0H (a sigma factor) to control the expression of some genes that are critical to the sporulation process.</text>
</comment>
<dbReference type="InterPro" id="IPR016032">
    <property type="entry name" value="Sig_transdc_resp-reg_C-effctor"/>
</dbReference>
<sequence>MERILLVEDDSAIYQPLTSFLRGEGFAVRQASGQREALALLETEEFDLVLLDVGLRDGNGFSVCSAVKQRGGTAVIFLSASGDEYSVVTGLDLGADDYIAKPFRPRELVSRIRSVLRRTGRVQSVLDVGPLRVDTERACVSKNGQELSLSALEYRLLLVFLNHRGATLSRAQLLEEIWDVAGDFVNDNTLTVYIKRLRDKLEDDPQDPALIRTVRGVGYRMEG</sequence>
<dbReference type="InterPro" id="IPR039420">
    <property type="entry name" value="WalR-like"/>
</dbReference>
<dbReference type="PANTHER" id="PTHR48111:SF73">
    <property type="entry name" value="ALKALINE PHOSPHATASE SYNTHESIS TRANSCRIPTIONAL REGULATORY PROTEIN PHOP"/>
    <property type="match status" value="1"/>
</dbReference>
<dbReference type="InterPro" id="IPR001867">
    <property type="entry name" value="OmpR/PhoB-type_DNA-bd"/>
</dbReference>
<dbReference type="InterPro" id="IPR011006">
    <property type="entry name" value="CheY-like_superfamily"/>
</dbReference>
<protein>
    <recommendedName>
        <fullName evidence="1">Stage 0 sporulation protein A homolog</fullName>
    </recommendedName>
</protein>
<comment type="caution">
    <text evidence="10">The sequence shown here is derived from an EMBL/GenBank/DDBJ whole genome shotgun (WGS) entry which is preliminary data.</text>
</comment>
<gene>
    <name evidence="10" type="ORF">WMO66_04175</name>
</gene>
<dbReference type="Gene3D" id="6.10.250.690">
    <property type="match status" value="1"/>
</dbReference>
<proteinExistence type="predicted"/>
<dbReference type="InterPro" id="IPR036388">
    <property type="entry name" value="WH-like_DNA-bd_sf"/>
</dbReference>
<evidence type="ECO:0000313" key="10">
    <source>
        <dbReference type="EMBL" id="MEQ2510451.1"/>
    </source>
</evidence>
<organism evidence="10 11">
    <name type="scientific">Faecousia intestinalis</name>
    <dbReference type="NCBI Taxonomy" id="3133167"/>
    <lineage>
        <taxon>Bacteria</taxon>
        <taxon>Bacillati</taxon>
        <taxon>Bacillota</taxon>
        <taxon>Clostridia</taxon>
        <taxon>Eubacteriales</taxon>
        <taxon>Oscillospiraceae</taxon>
        <taxon>Faecousia</taxon>
    </lineage>
</organism>
<dbReference type="SUPFAM" id="SSF52172">
    <property type="entry name" value="CheY-like"/>
    <property type="match status" value="1"/>
</dbReference>
<evidence type="ECO:0000259" key="8">
    <source>
        <dbReference type="PROSITE" id="PS50110"/>
    </source>
</evidence>
<dbReference type="PROSITE" id="PS51755">
    <property type="entry name" value="OMPR_PHOB"/>
    <property type="match status" value="1"/>
</dbReference>
<keyword evidence="4" id="KW-0804">Transcription</keyword>